<feature type="transmembrane region" description="Helical" evidence="9">
    <location>
        <begin position="111"/>
        <end position="133"/>
    </location>
</feature>
<dbReference type="OrthoDB" id="9995836at2759"/>
<evidence type="ECO:0000313" key="13">
    <source>
        <dbReference type="EMBL" id="CAF4394769.1"/>
    </source>
</evidence>
<dbReference type="InterPro" id="IPR009357">
    <property type="entry name" value="Riboflavin_transptr"/>
</dbReference>
<comment type="similarity">
    <text evidence="3 9">Belongs to the riboflavin transporter family.</text>
</comment>
<keyword evidence="7 9" id="KW-1133">Transmembrane helix</keyword>
<dbReference type="Proteomes" id="UP000681722">
    <property type="component" value="Unassembled WGS sequence"/>
</dbReference>
<feature type="transmembrane region" description="Helical" evidence="9">
    <location>
        <begin position="9"/>
        <end position="30"/>
    </location>
</feature>
<accession>A0A815VYV6</accession>
<evidence type="ECO:0000313" key="10">
    <source>
        <dbReference type="EMBL" id="CAF1331561.1"/>
    </source>
</evidence>
<gene>
    <name evidence="11" type="ORF">GPM918_LOCUS38284</name>
    <name evidence="10" type="ORF">OVA965_LOCUS29913</name>
    <name evidence="13" type="ORF">SRO942_LOCUS39098</name>
    <name evidence="12" type="ORF">TMI583_LOCUS30700</name>
</gene>
<feature type="transmembrane region" description="Helical" evidence="9">
    <location>
        <begin position="354"/>
        <end position="373"/>
    </location>
</feature>
<feature type="transmembrane region" description="Helical" evidence="9">
    <location>
        <begin position="78"/>
        <end position="99"/>
    </location>
</feature>
<evidence type="ECO:0000256" key="3">
    <source>
        <dbReference type="ARBA" id="ARBA00006366"/>
    </source>
</evidence>
<dbReference type="Proteomes" id="UP000663829">
    <property type="component" value="Unassembled WGS sequence"/>
</dbReference>
<keyword evidence="14" id="KW-1185">Reference proteome</keyword>
<dbReference type="PANTHER" id="PTHR12929:SF10">
    <property type="entry name" value="RIBOFLAVIN TRANSPORTER"/>
    <property type="match status" value="1"/>
</dbReference>
<feature type="transmembrane region" description="Helical" evidence="9">
    <location>
        <begin position="145"/>
        <end position="167"/>
    </location>
</feature>
<comment type="subcellular location">
    <subcellularLocation>
        <location evidence="2 9">Cell membrane</location>
        <topology evidence="2 9">Multi-pass membrane protein</topology>
    </subcellularLocation>
</comment>
<dbReference type="Pfam" id="PF06237">
    <property type="entry name" value="SLC52_ribofla_tr"/>
    <property type="match status" value="1"/>
</dbReference>
<keyword evidence="6 9" id="KW-0812">Transmembrane</keyword>
<evidence type="ECO:0000256" key="7">
    <source>
        <dbReference type="ARBA" id="ARBA00022989"/>
    </source>
</evidence>
<feature type="transmembrane region" description="Helical" evidence="9">
    <location>
        <begin position="261"/>
        <end position="288"/>
    </location>
</feature>
<name>A0A815VYV6_9BILA</name>
<dbReference type="EMBL" id="CAJNOK010021375">
    <property type="protein sequence ID" value="CAF1331561.1"/>
    <property type="molecule type" value="Genomic_DNA"/>
</dbReference>
<evidence type="ECO:0000313" key="12">
    <source>
        <dbReference type="EMBL" id="CAF4142878.1"/>
    </source>
</evidence>
<dbReference type="GO" id="GO:0032217">
    <property type="term" value="F:riboflavin transmembrane transporter activity"/>
    <property type="evidence" value="ECO:0007669"/>
    <property type="project" value="UniProtKB-UniRule"/>
</dbReference>
<feature type="transmembrane region" description="Helical" evidence="9">
    <location>
        <begin position="323"/>
        <end position="342"/>
    </location>
</feature>
<evidence type="ECO:0000256" key="4">
    <source>
        <dbReference type="ARBA" id="ARBA00022448"/>
    </source>
</evidence>
<feature type="transmembrane region" description="Helical" evidence="9">
    <location>
        <begin position="187"/>
        <end position="208"/>
    </location>
</feature>
<organism evidence="11 14">
    <name type="scientific">Didymodactylos carnosus</name>
    <dbReference type="NCBI Taxonomy" id="1234261"/>
    <lineage>
        <taxon>Eukaryota</taxon>
        <taxon>Metazoa</taxon>
        <taxon>Spiralia</taxon>
        <taxon>Gnathifera</taxon>
        <taxon>Rotifera</taxon>
        <taxon>Eurotatoria</taxon>
        <taxon>Bdelloidea</taxon>
        <taxon>Philodinida</taxon>
        <taxon>Philodinidae</taxon>
        <taxon>Didymodactylos</taxon>
    </lineage>
</organism>
<evidence type="ECO:0000256" key="5">
    <source>
        <dbReference type="ARBA" id="ARBA00022475"/>
    </source>
</evidence>
<dbReference type="AlphaFoldDB" id="A0A815VYV6"/>
<dbReference type="Proteomes" id="UP000677228">
    <property type="component" value="Unassembled WGS sequence"/>
</dbReference>
<evidence type="ECO:0000256" key="1">
    <source>
        <dbReference type="ARBA" id="ARBA00000215"/>
    </source>
</evidence>
<dbReference type="EMBL" id="CAJNOQ010025212">
    <property type="protein sequence ID" value="CAF1535079.1"/>
    <property type="molecule type" value="Genomic_DNA"/>
</dbReference>
<evidence type="ECO:0000256" key="8">
    <source>
        <dbReference type="ARBA" id="ARBA00023136"/>
    </source>
</evidence>
<sequence length="431" mass="48844">MVVLWSSRLTYASIIILNLSTWIALQGVWMEFPLIIPLVPEGWSLPALMSLVSCLANISPLMIIIMRRIQGSQRFSEIPYIYALTITGILSCIIIGLFWNKTIFIFNQKRSVILIIATFFLSIPDCSSSLIYFDFMKRFRPKYLNAMFIGESLICFIPSLIAIAQGIGSEVACHGQEPSFSQPRFSVKIYFFILAGVITCSLISFILLRWTSIAEIGNALEKRNETTIIDQEQDQDSKQACLEETMTTVIQRDNKLSRRTFYLLLIISVINSFIVYGCLPSLITYSLLPYGQRVFYYCSLLAPMAYPLACCVHAAIKLKLISLIISSVINILCSLFVIYIAFNSPCPILHDTVKGGILVTFIWCIIIFIVGYVRIRIGNIIKTSWPKQNGLYIYGLTTQIGYCLGSIPLFFIINVFKLLKDREPCVKYCHT</sequence>
<keyword evidence="4 9" id="KW-0813">Transport</keyword>
<proteinExistence type="inferred from homology"/>
<dbReference type="EMBL" id="CAJOBA010042991">
    <property type="protein sequence ID" value="CAF4142878.1"/>
    <property type="molecule type" value="Genomic_DNA"/>
</dbReference>
<keyword evidence="8 9" id="KW-0472">Membrane</keyword>
<comment type="function">
    <text evidence="9">Plasma membrane transporter mediating the uptake by cells of the water soluble vitamin B2/riboflavin that plays a key role in biochemical oxidation-reduction reactions of the carbohydrate, lipid, and amino acid metabolism.</text>
</comment>
<feature type="transmembrane region" description="Helical" evidence="9">
    <location>
        <begin position="42"/>
        <end position="66"/>
    </location>
</feature>
<feature type="transmembrane region" description="Helical" evidence="9">
    <location>
        <begin position="393"/>
        <end position="413"/>
    </location>
</feature>
<evidence type="ECO:0000256" key="6">
    <source>
        <dbReference type="ARBA" id="ARBA00022692"/>
    </source>
</evidence>
<evidence type="ECO:0000256" key="2">
    <source>
        <dbReference type="ARBA" id="ARBA00004651"/>
    </source>
</evidence>
<comment type="caution">
    <text evidence="11">The sequence shown here is derived from an EMBL/GenBank/DDBJ whole genome shotgun (WGS) entry which is preliminary data.</text>
</comment>
<evidence type="ECO:0000313" key="11">
    <source>
        <dbReference type="EMBL" id="CAF1535079.1"/>
    </source>
</evidence>
<protein>
    <recommendedName>
        <fullName evidence="9">Riboflavin transporter</fullName>
    </recommendedName>
</protein>
<dbReference type="PANTHER" id="PTHR12929">
    <property type="entry name" value="SOLUTE CARRIER FAMILY 52"/>
    <property type="match status" value="1"/>
</dbReference>
<dbReference type="Proteomes" id="UP000682733">
    <property type="component" value="Unassembled WGS sequence"/>
</dbReference>
<keyword evidence="5 9" id="KW-1003">Cell membrane</keyword>
<dbReference type="EMBL" id="CAJOBC010090814">
    <property type="protein sequence ID" value="CAF4394769.1"/>
    <property type="molecule type" value="Genomic_DNA"/>
</dbReference>
<dbReference type="GO" id="GO:0005886">
    <property type="term" value="C:plasma membrane"/>
    <property type="evidence" value="ECO:0007669"/>
    <property type="project" value="UniProtKB-SubCell"/>
</dbReference>
<reference evidence="11" key="1">
    <citation type="submission" date="2021-02" db="EMBL/GenBank/DDBJ databases">
        <authorList>
            <person name="Nowell W R."/>
        </authorList>
    </citation>
    <scope>NUCLEOTIDE SEQUENCE</scope>
</reference>
<evidence type="ECO:0000313" key="14">
    <source>
        <dbReference type="Proteomes" id="UP000663829"/>
    </source>
</evidence>
<evidence type="ECO:0000256" key="9">
    <source>
        <dbReference type="RuleBase" id="RU368035"/>
    </source>
</evidence>
<feature type="transmembrane region" description="Helical" evidence="9">
    <location>
        <begin position="294"/>
        <end position="316"/>
    </location>
</feature>
<comment type="catalytic activity">
    <reaction evidence="1 9">
        <text>riboflavin(in) = riboflavin(out)</text>
        <dbReference type="Rhea" id="RHEA:35015"/>
        <dbReference type="ChEBI" id="CHEBI:57986"/>
    </reaction>
</comment>